<sequence length="67" mass="7345">MEKEIYLPCIWFANKATQTLKIIVATAVLHNLAVQHGELDLEGEIPNDDVQVDPPPDDDMLGTDGVS</sequence>
<dbReference type="EMBL" id="JAJSOF020000001">
    <property type="protein sequence ID" value="KAJ4451637.1"/>
    <property type="molecule type" value="Genomic_DNA"/>
</dbReference>
<evidence type="ECO:0000256" key="1">
    <source>
        <dbReference type="SAM" id="MobiDB-lite"/>
    </source>
</evidence>
<feature type="compositionally biased region" description="Acidic residues" evidence="1">
    <location>
        <begin position="43"/>
        <end position="61"/>
    </location>
</feature>
<keyword evidence="3" id="KW-1185">Reference proteome</keyword>
<accession>A0ABQ8U1E1</accession>
<evidence type="ECO:0008006" key="4">
    <source>
        <dbReference type="Google" id="ProtNLM"/>
    </source>
</evidence>
<evidence type="ECO:0000313" key="2">
    <source>
        <dbReference type="EMBL" id="KAJ4451637.1"/>
    </source>
</evidence>
<gene>
    <name evidence="2" type="ORF">ANN_03106</name>
</gene>
<proteinExistence type="predicted"/>
<protein>
    <recommendedName>
        <fullName evidence="4">Nuclease HARBI1</fullName>
    </recommendedName>
</protein>
<dbReference type="Proteomes" id="UP001148838">
    <property type="component" value="Unassembled WGS sequence"/>
</dbReference>
<evidence type="ECO:0000313" key="3">
    <source>
        <dbReference type="Proteomes" id="UP001148838"/>
    </source>
</evidence>
<comment type="caution">
    <text evidence="2">The sequence shown here is derived from an EMBL/GenBank/DDBJ whole genome shotgun (WGS) entry which is preliminary data.</text>
</comment>
<feature type="region of interest" description="Disordered" evidence="1">
    <location>
        <begin position="43"/>
        <end position="67"/>
    </location>
</feature>
<name>A0ABQ8U1E1_PERAM</name>
<reference evidence="2 3" key="1">
    <citation type="journal article" date="2022" name="Allergy">
        <title>Genome assembly and annotation of Periplaneta americana reveal a comprehensive cockroach allergen profile.</title>
        <authorList>
            <person name="Wang L."/>
            <person name="Xiong Q."/>
            <person name="Saelim N."/>
            <person name="Wang L."/>
            <person name="Nong W."/>
            <person name="Wan A.T."/>
            <person name="Shi M."/>
            <person name="Liu X."/>
            <person name="Cao Q."/>
            <person name="Hui J.H.L."/>
            <person name="Sookrung N."/>
            <person name="Leung T.F."/>
            <person name="Tungtrongchitr A."/>
            <person name="Tsui S.K.W."/>
        </authorList>
    </citation>
    <scope>NUCLEOTIDE SEQUENCE [LARGE SCALE GENOMIC DNA]</scope>
    <source>
        <strain evidence="2">PWHHKU_190912</strain>
    </source>
</reference>
<organism evidence="2 3">
    <name type="scientific">Periplaneta americana</name>
    <name type="common">American cockroach</name>
    <name type="synonym">Blatta americana</name>
    <dbReference type="NCBI Taxonomy" id="6978"/>
    <lineage>
        <taxon>Eukaryota</taxon>
        <taxon>Metazoa</taxon>
        <taxon>Ecdysozoa</taxon>
        <taxon>Arthropoda</taxon>
        <taxon>Hexapoda</taxon>
        <taxon>Insecta</taxon>
        <taxon>Pterygota</taxon>
        <taxon>Neoptera</taxon>
        <taxon>Polyneoptera</taxon>
        <taxon>Dictyoptera</taxon>
        <taxon>Blattodea</taxon>
        <taxon>Blattoidea</taxon>
        <taxon>Blattidae</taxon>
        <taxon>Blattinae</taxon>
        <taxon>Periplaneta</taxon>
    </lineage>
</organism>